<evidence type="ECO:0000256" key="4">
    <source>
        <dbReference type="ARBA" id="ARBA00022723"/>
    </source>
</evidence>
<feature type="region of interest" description="Disordered" evidence="9">
    <location>
        <begin position="684"/>
        <end position="704"/>
    </location>
</feature>
<comment type="subcellular location">
    <subcellularLocation>
        <location evidence="1">Cytoplasm</location>
    </subcellularLocation>
</comment>
<keyword evidence="4 8" id="KW-0479">Metal-binding</keyword>
<dbReference type="GO" id="GO:0008270">
    <property type="term" value="F:zinc ion binding"/>
    <property type="evidence" value="ECO:0007669"/>
    <property type="project" value="UniProtKB-KW"/>
</dbReference>
<dbReference type="Pfam" id="PF18384">
    <property type="entry name" value="zf_CCCH_5"/>
    <property type="match status" value="1"/>
</dbReference>
<dbReference type="Proteomes" id="UP000094527">
    <property type="component" value="Unassembled WGS sequence"/>
</dbReference>
<dbReference type="Pfam" id="PF25427">
    <property type="entry name" value="zf-CCCH_UNK"/>
    <property type="match status" value="1"/>
</dbReference>
<feature type="zinc finger region" description="C3H1-type" evidence="8">
    <location>
        <begin position="186"/>
        <end position="215"/>
    </location>
</feature>
<evidence type="ECO:0000313" key="12">
    <source>
        <dbReference type="EMBL" id="ODN01729.1"/>
    </source>
</evidence>
<evidence type="ECO:0000313" key="13">
    <source>
        <dbReference type="Proteomes" id="UP000094527"/>
    </source>
</evidence>
<keyword evidence="7 8" id="KW-0862">Zinc</keyword>
<evidence type="ECO:0000256" key="6">
    <source>
        <dbReference type="ARBA" id="ARBA00022771"/>
    </source>
</evidence>
<evidence type="ECO:0000256" key="7">
    <source>
        <dbReference type="ARBA" id="ARBA00022833"/>
    </source>
</evidence>
<dbReference type="PROSITE" id="PS50103">
    <property type="entry name" value="ZF_C3H1"/>
    <property type="match status" value="2"/>
</dbReference>
<dbReference type="OMA" id="DKERNMM"/>
<dbReference type="Gene3D" id="3.30.40.10">
    <property type="entry name" value="Zinc/RING finger domain, C3HC4 (zinc finger)"/>
    <property type="match status" value="1"/>
</dbReference>
<feature type="compositionally biased region" description="Low complexity" evidence="9">
    <location>
        <begin position="564"/>
        <end position="574"/>
    </location>
</feature>
<evidence type="ECO:0000256" key="3">
    <source>
        <dbReference type="ARBA" id="ARBA00022490"/>
    </source>
</evidence>
<feature type="region of interest" description="Disordered" evidence="9">
    <location>
        <begin position="70"/>
        <end position="99"/>
    </location>
</feature>
<dbReference type="PROSITE" id="PS50089">
    <property type="entry name" value="ZF_RING_2"/>
    <property type="match status" value="1"/>
</dbReference>
<feature type="compositionally biased region" description="Polar residues" evidence="9">
    <location>
        <begin position="596"/>
        <end position="615"/>
    </location>
</feature>
<dbReference type="InterPro" id="IPR001841">
    <property type="entry name" value="Znf_RING"/>
</dbReference>
<protein>
    <submittedName>
        <fullName evidence="12">RING finger protein unkempt</fullName>
    </submittedName>
</protein>
<sequence length="938" mass="102030">MKSQMTDHFKQLTPSSNDNFLGIAFVNKGIEEREATTIVRHVLQKQRYICLAVLNCASFSGEILNSNSVRMPSTSASTAGSSTTSTSTPTPSSSGSLAAGLNNSAGESLSASKLVAMLATQTEKPSHYKLVCDIEKYLKEFRVEQCPLFPQHKCTQHRPFTCFYWHFPNQRRRRPILKKRDGMFNYSPDTYCTKYDETNGTCPDGDDCPFLHRTAGDTERRYHLRYFKTCMCVYETDTRGFCVKNGAHCAFAHGEHDKRPPVFDIKELQQQIQESADDGISGPNQLDKERNMMIDDPKWQDANYVLMNYKTEACKKPPRLCRQGYACPQFHNLRDRRRSPKKFKYRSTPCPNVKHGDEWGEPTQCDDGDECAYCHTRTEQQFHPEIYKSTKVKRPMLDTVIKGMTDGDNNVVVTKLYKMLYSIVCHDVFTNNYCPRGPFCAFAHADHEMSINRILPTDTNLGDILSNVLPTTSSAASVALCGMNSVGPIGSKPGESMNGSSNNGNGNNSSAAVSISAANLISSNNSGLDGMAGFLGGLPDFSDVLRNSCRSPPEQQLHSNYVFGNNGSSSGSNNHAPGAPFGTQSFASAAAGGSSVDNRPSNNNNGSHPVSSIVNHHSGKFFDDRRDGSLVGPGPMANLMNGPVGSSWKAAGNGSALGNQQSLYDNIDNAFSIGFPMEPDRDYSLFPSAGLKQSDQSRDDSPSVVEKELEMDHFTSGGSKPVTIPVSSSVSSNSTNYFSRERFPSGSSSMGNSLNNSFQLGSMFSKPDSVDQADMITNQLGLFDFSSPRTSTLSPRTTTVGSNGLSSSGLSSSIGGVVAPGPVGSTASSTTNSMNGLMGIISRPDLCYQNITTLQHYLKQTKNVMDALSKAISTLSDKDSANYCCLICKQKDKPRTIVLLPCDHQVLCNNCYAVARSCPLCGAAILSRKVASQFPSDL</sequence>
<evidence type="ECO:0000256" key="2">
    <source>
        <dbReference type="ARBA" id="ARBA00008808"/>
    </source>
</evidence>
<feature type="compositionally biased region" description="Low complexity" evidence="9">
    <location>
        <begin position="73"/>
        <end position="99"/>
    </location>
</feature>
<feature type="compositionally biased region" description="Polar residues" evidence="9">
    <location>
        <begin position="548"/>
        <end position="563"/>
    </location>
</feature>
<dbReference type="InterPro" id="IPR013083">
    <property type="entry name" value="Znf_RING/FYVE/PHD"/>
</dbReference>
<dbReference type="SUPFAM" id="SSF90229">
    <property type="entry name" value="CCCH zinc finger"/>
    <property type="match status" value="1"/>
</dbReference>
<feature type="domain" description="C3H1-type" evidence="11">
    <location>
        <begin position="186"/>
        <end position="215"/>
    </location>
</feature>
<dbReference type="OrthoDB" id="20534at2759"/>
<accession>A0A1D2N8Z8</accession>
<evidence type="ECO:0000256" key="1">
    <source>
        <dbReference type="ARBA" id="ARBA00004496"/>
    </source>
</evidence>
<feature type="compositionally biased region" description="Low complexity" evidence="9">
    <location>
        <begin position="585"/>
        <end position="595"/>
    </location>
</feature>
<dbReference type="InterPro" id="IPR045234">
    <property type="entry name" value="Unkempt-like"/>
</dbReference>
<feature type="zinc finger region" description="C3H1-type" evidence="8">
    <location>
        <begin position="419"/>
        <end position="447"/>
    </location>
</feature>
<dbReference type="PANTHER" id="PTHR14493">
    <property type="entry name" value="UNKEMPT FAMILY MEMBER"/>
    <property type="match status" value="1"/>
</dbReference>
<dbReference type="InterPro" id="IPR000571">
    <property type="entry name" value="Znf_CCCH"/>
</dbReference>
<dbReference type="InterPro" id="IPR036855">
    <property type="entry name" value="Znf_CCCH_sf"/>
</dbReference>
<feature type="region of interest" description="Disordered" evidence="9">
    <location>
        <begin position="546"/>
        <end position="619"/>
    </location>
</feature>
<dbReference type="Pfam" id="PF00642">
    <property type="entry name" value="zf-CCCH"/>
    <property type="match status" value="1"/>
</dbReference>
<keyword evidence="3" id="KW-0963">Cytoplasm</keyword>
<evidence type="ECO:0000259" key="10">
    <source>
        <dbReference type="PROSITE" id="PS50089"/>
    </source>
</evidence>
<dbReference type="Pfam" id="PF23035">
    <property type="entry name" value="zf-CCCH_UNK-like_4th"/>
    <property type="match status" value="1"/>
</dbReference>
<dbReference type="GO" id="GO:0005737">
    <property type="term" value="C:cytoplasm"/>
    <property type="evidence" value="ECO:0007669"/>
    <property type="project" value="UniProtKB-SubCell"/>
</dbReference>
<feature type="compositionally biased region" description="Basic and acidic residues" evidence="9">
    <location>
        <begin position="695"/>
        <end position="704"/>
    </location>
</feature>
<dbReference type="Pfam" id="PF13920">
    <property type="entry name" value="zf-C3HC4_3"/>
    <property type="match status" value="1"/>
</dbReference>
<reference evidence="12 13" key="1">
    <citation type="journal article" date="2016" name="Genome Biol. Evol.">
        <title>Gene Family Evolution Reflects Adaptation to Soil Environmental Stressors in the Genome of the Collembolan Orchesella cincta.</title>
        <authorList>
            <person name="Faddeeva-Vakhrusheva A."/>
            <person name="Derks M.F."/>
            <person name="Anvar S.Y."/>
            <person name="Agamennone V."/>
            <person name="Suring W."/>
            <person name="Smit S."/>
            <person name="van Straalen N.M."/>
            <person name="Roelofs D."/>
        </authorList>
    </citation>
    <scope>NUCLEOTIDE SEQUENCE [LARGE SCALE GENOMIC DNA]</scope>
    <source>
        <tissue evidence="12">Mixed pool</tissue>
    </source>
</reference>
<dbReference type="EMBL" id="LJIJ01000141">
    <property type="protein sequence ID" value="ODN01729.1"/>
    <property type="molecule type" value="Genomic_DNA"/>
</dbReference>
<keyword evidence="13" id="KW-1185">Reference proteome</keyword>
<evidence type="ECO:0000256" key="8">
    <source>
        <dbReference type="PROSITE-ProRule" id="PRU00723"/>
    </source>
</evidence>
<dbReference type="InterPro" id="IPR057296">
    <property type="entry name" value="UNK_Znf_5"/>
</dbReference>
<dbReference type="AlphaFoldDB" id="A0A1D2N8Z8"/>
<proteinExistence type="inferred from homology"/>
<evidence type="ECO:0000256" key="9">
    <source>
        <dbReference type="SAM" id="MobiDB-lite"/>
    </source>
</evidence>
<dbReference type="SMART" id="SM00184">
    <property type="entry name" value="RING"/>
    <property type="match status" value="1"/>
</dbReference>
<dbReference type="InterPro" id="IPR040594">
    <property type="entry name" value="UNK_Znf_1"/>
</dbReference>
<organism evidence="12 13">
    <name type="scientific">Orchesella cincta</name>
    <name type="common">Springtail</name>
    <name type="synonym">Podura cincta</name>
    <dbReference type="NCBI Taxonomy" id="48709"/>
    <lineage>
        <taxon>Eukaryota</taxon>
        <taxon>Metazoa</taxon>
        <taxon>Ecdysozoa</taxon>
        <taxon>Arthropoda</taxon>
        <taxon>Hexapoda</taxon>
        <taxon>Collembola</taxon>
        <taxon>Entomobryomorpha</taxon>
        <taxon>Entomobryoidea</taxon>
        <taxon>Orchesellidae</taxon>
        <taxon>Orchesellinae</taxon>
        <taxon>Orchesella</taxon>
    </lineage>
</organism>
<comment type="similarity">
    <text evidence="2">Belongs to the unkempt family.</text>
</comment>
<dbReference type="PANTHER" id="PTHR14493:SF50">
    <property type="entry name" value="RING FINGER PROTEIN UNKEMPT"/>
    <property type="match status" value="1"/>
</dbReference>
<feature type="domain" description="C3H1-type" evidence="11">
    <location>
        <begin position="419"/>
        <end position="447"/>
    </location>
</feature>
<dbReference type="STRING" id="48709.A0A1D2N8Z8"/>
<dbReference type="InterPro" id="IPR057295">
    <property type="entry name" value="UNK_Znf_4"/>
</dbReference>
<evidence type="ECO:0000259" key="11">
    <source>
        <dbReference type="PROSITE" id="PS50103"/>
    </source>
</evidence>
<gene>
    <name evidence="12" type="ORF">Ocin01_04939</name>
</gene>
<keyword evidence="5" id="KW-0677">Repeat</keyword>
<evidence type="ECO:0000256" key="5">
    <source>
        <dbReference type="ARBA" id="ARBA00022737"/>
    </source>
</evidence>
<name>A0A1D2N8Z8_ORCCI</name>
<comment type="caution">
    <text evidence="12">The sequence shown here is derived from an EMBL/GenBank/DDBJ whole genome shotgun (WGS) entry which is preliminary data.</text>
</comment>
<keyword evidence="6 8" id="KW-0863">Zinc-finger</keyword>
<dbReference type="SMART" id="SM00356">
    <property type="entry name" value="ZnF_C3H1"/>
    <property type="match status" value="4"/>
</dbReference>
<feature type="domain" description="RING-type" evidence="10">
    <location>
        <begin position="885"/>
        <end position="921"/>
    </location>
</feature>
<dbReference type="Pfam" id="PF23261">
    <property type="entry name" value="zf-CCCH_11"/>
    <property type="match status" value="1"/>
</dbReference>